<dbReference type="AlphaFoldDB" id="A0A0E9WZB6"/>
<feature type="transmembrane region" description="Helical" evidence="1">
    <location>
        <begin position="26"/>
        <end position="50"/>
    </location>
</feature>
<keyword evidence="1" id="KW-1133">Transmembrane helix</keyword>
<sequence length="79" mass="9196">MDERSPFTGCINSNFELNSHLKFSYFFYHMCNIYVLNQVGVLVLFVVVFLFVVHFTLLCYFFFPLLCGSSLACLLPHDL</sequence>
<proteinExistence type="predicted"/>
<evidence type="ECO:0000256" key="1">
    <source>
        <dbReference type="SAM" id="Phobius"/>
    </source>
</evidence>
<organism evidence="2">
    <name type="scientific">Anguilla anguilla</name>
    <name type="common">European freshwater eel</name>
    <name type="synonym">Muraena anguilla</name>
    <dbReference type="NCBI Taxonomy" id="7936"/>
    <lineage>
        <taxon>Eukaryota</taxon>
        <taxon>Metazoa</taxon>
        <taxon>Chordata</taxon>
        <taxon>Craniata</taxon>
        <taxon>Vertebrata</taxon>
        <taxon>Euteleostomi</taxon>
        <taxon>Actinopterygii</taxon>
        <taxon>Neopterygii</taxon>
        <taxon>Teleostei</taxon>
        <taxon>Anguilliformes</taxon>
        <taxon>Anguillidae</taxon>
        <taxon>Anguilla</taxon>
    </lineage>
</organism>
<keyword evidence="1" id="KW-0812">Transmembrane</keyword>
<name>A0A0E9WZB6_ANGAN</name>
<dbReference type="EMBL" id="GBXM01012765">
    <property type="protein sequence ID" value="JAH95812.1"/>
    <property type="molecule type" value="Transcribed_RNA"/>
</dbReference>
<reference evidence="2" key="1">
    <citation type="submission" date="2014-11" db="EMBL/GenBank/DDBJ databases">
        <authorList>
            <person name="Amaro Gonzalez C."/>
        </authorList>
    </citation>
    <scope>NUCLEOTIDE SEQUENCE</scope>
</reference>
<protein>
    <submittedName>
        <fullName evidence="2">Uncharacterized protein</fullName>
    </submittedName>
</protein>
<accession>A0A0E9WZB6</accession>
<reference evidence="2" key="2">
    <citation type="journal article" date="2015" name="Fish Shellfish Immunol.">
        <title>Early steps in the European eel (Anguilla anguilla)-Vibrio vulnificus interaction in the gills: Role of the RtxA13 toxin.</title>
        <authorList>
            <person name="Callol A."/>
            <person name="Pajuelo D."/>
            <person name="Ebbesson L."/>
            <person name="Teles M."/>
            <person name="MacKenzie S."/>
            <person name="Amaro C."/>
        </authorList>
    </citation>
    <scope>NUCLEOTIDE SEQUENCE</scope>
</reference>
<keyword evidence="1" id="KW-0472">Membrane</keyword>
<evidence type="ECO:0000313" key="2">
    <source>
        <dbReference type="EMBL" id="JAH95812.1"/>
    </source>
</evidence>